<accession>A0A7L9WHK7</accession>
<keyword evidence="4 7" id="KW-1133">Transmembrane helix</keyword>
<feature type="transmembrane region" description="Helical" evidence="7">
    <location>
        <begin position="281"/>
        <end position="303"/>
    </location>
</feature>
<evidence type="ECO:0000259" key="8">
    <source>
        <dbReference type="Pfam" id="PF03772"/>
    </source>
</evidence>
<feature type="transmembrane region" description="Helical" evidence="7">
    <location>
        <begin position="354"/>
        <end position="372"/>
    </location>
</feature>
<evidence type="ECO:0000259" key="9">
    <source>
        <dbReference type="Pfam" id="PF13567"/>
    </source>
</evidence>
<feature type="transmembrane region" description="Helical" evidence="7">
    <location>
        <begin position="60"/>
        <end position="78"/>
    </location>
</feature>
<dbReference type="InterPro" id="IPR004477">
    <property type="entry name" value="ComEC_N"/>
</dbReference>
<evidence type="ECO:0000256" key="4">
    <source>
        <dbReference type="ARBA" id="ARBA00022989"/>
    </source>
</evidence>
<dbReference type="EMBL" id="CP045201">
    <property type="protein sequence ID" value="QOL79861.1"/>
    <property type="molecule type" value="Genomic_DNA"/>
</dbReference>
<organism evidence="10 11">
    <name type="scientific">Pseudooceanicola spongiae</name>
    <dbReference type="NCBI Taxonomy" id="2613965"/>
    <lineage>
        <taxon>Bacteria</taxon>
        <taxon>Pseudomonadati</taxon>
        <taxon>Pseudomonadota</taxon>
        <taxon>Alphaproteobacteria</taxon>
        <taxon>Rhodobacterales</taxon>
        <taxon>Paracoccaceae</taxon>
        <taxon>Pseudooceanicola</taxon>
    </lineage>
</organism>
<dbReference type="GO" id="GO:0005886">
    <property type="term" value="C:plasma membrane"/>
    <property type="evidence" value="ECO:0007669"/>
    <property type="project" value="UniProtKB-SubCell"/>
</dbReference>
<dbReference type="InterPro" id="IPR025405">
    <property type="entry name" value="DUF4131"/>
</dbReference>
<feature type="transmembrane region" description="Helical" evidence="7">
    <location>
        <begin position="417"/>
        <end position="442"/>
    </location>
</feature>
<evidence type="ECO:0000256" key="6">
    <source>
        <dbReference type="SAM" id="MobiDB-lite"/>
    </source>
</evidence>
<dbReference type="PANTHER" id="PTHR30619:SF1">
    <property type="entry name" value="RECOMBINATION PROTEIN 2"/>
    <property type="match status" value="1"/>
</dbReference>
<evidence type="ECO:0000256" key="2">
    <source>
        <dbReference type="ARBA" id="ARBA00022475"/>
    </source>
</evidence>
<reference evidence="10 11" key="1">
    <citation type="submission" date="2019-10" db="EMBL/GenBank/DDBJ databases">
        <title>Pseudopuniceibacterium sp. HQ09 islated from Antarctica.</title>
        <authorList>
            <person name="Liao L."/>
            <person name="Su S."/>
            <person name="Chen B."/>
            <person name="Yu Y."/>
        </authorList>
    </citation>
    <scope>NUCLEOTIDE SEQUENCE [LARGE SCALE GENOMIC DNA]</scope>
    <source>
        <strain evidence="10 11">HQ09</strain>
    </source>
</reference>
<evidence type="ECO:0000256" key="1">
    <source>
        <dbReference type="ARBA" id="ARBA00004651"/>
    </source>
</evidence>
<dbReference type="Proteomes" id="UP000594118">
    <property type="component" value="Chromosome"/>
</dbReference>
<sequence>MMLAQRGQLFHWVPVFMGIGIGGYFALKVEPALWILGSALLLAMICAGLALRTSAVVQPLLLALALALAGGGLAGARAQSVGAPVLGWRYYGPVEGRVVEIDRSASDAVRLTLDRVHLDRLAPEKTPARVRISLHGPTGTDPLPGMVVMTTAHLSPPGGPVEPGGFDFQRHAWFQRLGAVGYAQVPLMALERPEPADLRIFRWSMALSARFQSGLPGEAGAFAAAVTAGDRSGMGQETLRDLRVSNLAHLLAISGLHMGLLTGFVFAAIRTGLSLSRHASLFWPVKIIAAMAALMAATGYLMLSGGSIATERAFVMVAVALVAVMAQRRAISLRAVALAAVLVLLLRPEALLSPGFQMSFAATLALIVVFGVMRDRQWRLTGWWGHIAAVILSSAVAGAATAPVAAAQFNQLAHYGLLANLLSVPVMGVLVIPSAVVAVLAMPLSLEALPLWVMGLGLKWILWVAHWVAGLDGARSMVPSPPSVVLPMLTLGALVMALWSGRGRWFGVLPVMLAMVLWVQVQRPLVVIAESGGLVGVMTEQGRALSRDKAQSFVASIWLENDGDPATQELAAQRWPLIDGLEVRHFTGLRAAAQAGPCAPGGILVLNVAAKQAPMATGCRIYDPDSLRRSGAVALWRDGTAVRVVTAQEVRGKRFWTQPEIHDSLEMRLQDLMRLFKLPEPSRSDPDTLALARSSSQVMDQTDASQ</sequence>
<evidence type="ECO:0000256" key="3">
    <source>
        <dbReference type="ARBA" id="ARBA00022692"/>
    </source>
</evidence>
<keyword evidence="11" id="KW-1185">Reference proteome</keyword>
<evidence type="ECO:0000313" key="11">
    <source>
        <dbReference type="Proteomes" id="UP000594118"/>
    </source>
</evidence>
<feature type="transmembrane region" description="Helical" evidence="7">
    <location>
        <begin position="505"/>
        <end position="521"/>
    </location>
</feature>
<feature type="transmembrane region" description="Helical" evidence="7">
    <location>
        <begin position="481"/>
        <end position="498"/>
    </location>
</feature>
<feature type="transmembrane region" description="Helical" evidence="7">
    <location>
        <begin position="331"/>
        <end position="348"/>
    </location>
</feature>
<dbReference type="Pfam" id="PF13567">
    <property type="entry name" value="DUF4131"/>
    <property type="match status" value="1"/>
</dbReference>
<dbReference type="Pfam" id="PF03772">
    <property type="entry name" value="Competence"/>
    <property type="match status" value="1"/>
</dbReference>
<feature type="transmembrane region" description="Helical" evidence="7">
    <location>
        <begin position="449"/>
        <end position="469"/>
    </location>
</feature>
<feature type="compositionally biased region" description="Polar residues" evidence="6">
    <location>
        <begin position="693"/>
        <end position="706"/>
    </location>
</feature>
<dbReference type="AlphaFoldDB" id="A0A7L9WHK7"/>
<keyword evidence="5 7" id="KW-0472">Membrane</keyword>
<protein>
    <submittedName>
        <fullName evidence="10">DUF4131 domain-containing protein</fullName>
    </submittedName>
</protein>
<keyword evidence="2" id="KW-1003">Cell membrane</keyword>
<comment type="subcellular location">
    <subcellularLocation>
        <location evidence="1">Cell membrane</location>
        <topology evidence="1">Multi-pass membrane protein</topology>
    </subcellularLocation>
</comment>
<dbReference type="PANTHER" id="PTHR30619">
    <property type="entry name" value="DNA INTERNALIZATION/COMPETENCE PROTEIN COMEC/REC2"/>
    <property type="match status" value="1"/>
</dbReference>
<feature type="transmembrane region" description="Helical" evidence="7">
    <location>
        <begin position="9"/>
        <end position="27"/>
    </location>
</feature>
<gene>
    <name evidence="10" type="ORF">F3W81_02900</name>
</gene>
<feature type="domain" description="ComEC/Rec2-related protein" evidence="8">
    <location>
        <begin position="227"/>
        <end position="501"/>
    </location>
</feature>
<dbReference type="RefSeq" id="WP_193082176.1">
    <property type="nucleotide sequence ID" value="NZ_CP045201.1"/>
</dbReference>
<dbReference type="NCBIfam" id="TIGR00360">
    <property type="entry name" value="ComEC_N-term"/>
    <property type="match status" value="1"/>
</dbReference>
<name>A0A7L9WHK7_9RHOB</name>
<proteinExistence type="predicted"/>
<feature type="domain" description="DUF4131" evidence="9">
    <location>
        <begin position="31"/>
        <end position="184"/>
    </location>
</feature>
<feature type="transmembrane region" description="Helical" evidence="7">
    <location>
        <begin position="33"/>
        <end position="51"/>
    </location>
</feature>
<dbReference type="KEGG" id="pshq:F3W81_02900"/>
<evidence type="ECO:0000256" key="7">
    <source>
        <dbReference type="SAM" id="Phobius"/>
    </source>
</evidence>
<dbReference type="InterPro" id="IPR052159">
    <property type="entry name" value="Competence_DNA_uptake"/>
</dbReference>
<keyword evidence="3 7" id="KW-0812">Transmembrane</keyword>
<feature type="transmembrane region" description="Helical" evidence="7">
    <location>
        <begin position="247"/>
        <end position="269"/>
    </location>
</feature>
<evidence type="ECO:0000313" key="10">
    <source>
        <dbReference type="EMBL" id="QOL79861.1"/>
    </source>
</evidence>
<evidence type="ECO:0000256" key="5">
    <source>
        <dbReference type="ARBA" id="ARBA00023136"/>
    </source>
</evidence>
<feature type="transmembrane region" description="Helical" evidence="7">
    <location>
        <begin position="384"/>
        <end position="405"/>
    </location>
</feature>
<feature type="region of interest" description="Disordered" evidence="6">
    <location>
        <begin position="680"/>
        <end position="706"/>
    </location>
</feature>